<evidence type="ECO:0000256" key="6">
    <source>
        <dbReference type="SAM" id="Phobius"/>
    </source>
</evidence>
<dbReference type="EMBL" id="CP124755">
    <property type="protein sequence ID" value="WGZ91902.1"/>
    <property type="molecule type" value="Genomic_DNA"/>
</dbReference>
<name>A0AA95H6T6_9GAMM</name>
<dbReference type="AlphaFoldDB" id="A0AA95H6T6"/>
<evidence type="ECO:0000259" key="7">
    <source>
        <dbReference type="Pfam" id="PF06271"/>
    </source>
</evidence>
<feature type="transmembrane region" description="Helical" evidence="6">
    <location>
        <begin position="52"/>
        <end position="71"/>
    </location>
</feature>
<evidence type="ECO:0000313" key="8">
    <source>
        <dbReference type="EMBL" id="WGZ91902.1"/>
    </source>
</evidence>
<dbReference type="PANTHER" id="PTHR36115:SF10">
    <property type="entry name" value="RDD DOMAIN-CONTAINING PROTEIN"/>
    <property type="match status" value="1"/>
</dbReference>
<accession>A0AA95H6T6</accession>
<dbReference type="Proteomes" id="UP001300672">
    <property type="component" value="Chromosome"/>
</dbReference>
<evidence type="ECO:0000256" key="5">
    <source>
        <dbReference type="ARBA" id="ARBA00023136"/>
    </source>
</evidence>
<keyword evidence="5 6" id="KW-0472">Membrane</keyword>
<keyword evidence="4 6" id="KW-1133">Transmembrane helix</keyword>
<dbReference type="Pfam" id="PF06271">
    <property type="entry name" value="RDD"/>
    <property type="match status" value="1"/>
</dbReference>
<dbReference type="InterPro" id="IPR051791">
    <property type="entry name" value="Pra-immunoreactive"/>
</dbReference>
<gene>
    <name evidence="8" type="ORF">QJT80_05330</name>
</gene>
<dbReference type="KEGG" id="tdu:QJT80_05330"/>
<evidence type="ECO:0000256" key="1">
    <source>
        <dbReference type="ARBA" id="ARBA00004651"/>
    </source>
</evidence>
<feature type="transmembrane region" description="Helical" evidence="6">
    <location>
        <begin position="104"/>
        <end position="123"/>
    </location>
</feature>
<organism evidence="8">
    <name type="scientific">Candidatus Thiocaldithrix dubininis</name>
    <dbReference type="NCBI Taxonomy" id="3080823"/>
    <lineage>
        <taxon>Bacteria</taxon>
        <taxon>Pseudomonadati</taxon>
        <taxon>Pseudomonadota</taxon>
        <taxon>Gammaproteobacteria</taxon>
        <taxon>Thiotrichales</taxon>
        <taxon>Thiotrichaceae</taxon>
        <taxon>Candidatus Thiocaldithrix</taxon>
    </lineage>
</organism>
<feature type="domain" description="RDD" evidence="7">
    <location>
        <begin position="5"/>
        <end position="135"/>
    </location>
</feature>
<reference evidence="8" key="1">
    <citation type="journal article" date="2023" name="Int. J. Mol. Sci.">
        <title>Metagenomics Revealed a New Genus 'Candidatus Thiocaldithrix dubininis' gen. nov., sp. nov. and a New Species 'Candidatus Thiothrix putei' sp. nov. in the Family Thiotrichaceae, Some Members of Which Have Traits of Both Na+- and H+-Motive Energetics.</title>
        <authorList>
            <person name="Ravin N.V."/>
            <person name="Muntyan M.S."/>
            <person name="Smolyakov D.D."/>
            <person name="Rudenko T.S."/>
            <person name="Beletsky A.V."/>
            <person name="Mardanov A.V."/>
            <person name="Grabovich M.Y."/>
        </authorList>
    </citation>
    <scope>NUCLEOTIDE SEQUENCE</scope>
    <source>
        <strain evidence="8">GKL-01</strain>
    </source>
</reference>
<proteinExistence type="predicted"/>
<keyword evidence="2" id="KW-1003">Cell membrane</keyword>
<evidence type="ECO:0000256" key="3">
    <source>
        <dbReference type="ARBA" id="ARBA00022692"/>
    </source>
</evidence>
<dbReference type="PANTHER" id="PTHR36115">
    <property type="entry name" value="PROLINE-RICH ANTIGEN HOMOLOG-RELATED"/>
    <property type="match status" value="1"/>
</dbReference>
<evidence type="ECO:0000256" key="2">
    <source>
        <dbReference type="ARBA" id="ARBA00022475"/>
    </source>
</evidence>
<keyword evidence="3 6" id="KW-0812">Transmembrane</keyword>
<feature type="transmembrane region" description="Helical" evidence="6">
    <location>
        <begin position="20"/>
        <end position="40"/>
    </location>
</feature>
<protein>
    <submittedName>
        <fullName evidence="8">RDD family protein</fullName>
    </submittedName>
</protein>
<evidence type="ECO:0000256" key="4">
    <source>
        <dbReference type="ARBA" id="ARBA00022989"/>
    </source>
</evidence>
<reference evidence="8" key="2">
    <citation type="submission" date="2023-04" db="EMBL/GenBank/DDBJ databases">
        <authorList>
            <person name="Beletskiy A.V."/>
            <person name="Mardanov A.V."/>
            <person name="Ravin N.V."/>
        </authorList>
    </citation>
    <scope>NUCLEOTIDE SEQUENCE</scope>
    <source>
        <strain evidence="8">GKL-01</strain>
    </source>
</reference>
<dbReference type="GO" id="GO:0005886">
    <property type="term" value="C:plasma membrane"/>
    <property type="evidence" value="ECO:0007669"/>
    <property type="project" value="UniProtKB-SubCell"/>
</dbReference>
<dbReference type="InterPro" id="IPR010432">
    <property type="entry name" value="RDD"/>
</dbReference>
<sequence length="149" mass="16947">MSEPVSFGRRMGAVLYDTLLVGGSLIIIGGILSTILARSLGVEYLVPDSLPARLMQLIYLAMAFAFFGWFWTHGGQTLGMRAWKIRVVDLNNQPLTWTQAGMRFFWSLISWMVFGLGYVWALFDPEQLTLHDRMSKTRLVRVADNKTKK</sequence>
<comment type="subcellular location">
    <subcellularLocation>
        <location evidence="1">Cell membrane</location>
        <topology evidence="1">Multi-pass membrane protein</topology>
    </subcellularLocation>
</comment>